<feature type="transmembrane region" description="Helical" evidence="8">
    <location>
        <begin position="386"/>
        <end position="407"/>
    </location>
</feature>
<keyword evidence="6 8" id="KW-1133">Transmembrane helix</keyword>
<dbReference type="EMBL" id="CP014584">
    <property type="protein sequence ID" value="ANZ73102.1"/>
    <property type="molecule type" value="Genomic_DNA"/>
</dbReference>
<keyword evidence="5 8" id="KW-0812">Transmembrane</keyword>
<keyword evidence="4" id="KW-1003">Cell membrane</keyword>
<feature type="transmembrane region" description="Helical" evidence="8">
    <location>
        <begin position="268"/>
        <end position="286"/>
    </location>
</feature>
<comment type="similarity">
    <text evidence="2">Belongs to the multi antimicrobial extrusion (MATE) (TC 2.A.66.1) family.</text>
</comment>
<dbReference type="PANTHER" id="PTHR11206">
    <property type="entry name" value="MULTIDRUG RESISTANCE PROTEIN"/>
    <property type="match status" value="1"/>
</dbReference>
<organism evidence="9 10">
    <name type="scientific">Komagataella pastoris</name>
    <name type="common">Yeast</name>
    <name type="synonym">Pichia pastoris</name>
    <dbReference type="NCBI Taxonomy" id="4922"/>
    <lineage>
        <taxon>Eukaryota</taxon>
        <taxon>Fungi</taxon>
        <taxon>Dikarya</taxon>
        <taxon>Ascomycota</taxon>
        <taxon>Saccharomycotina</taxon>
        <taxon>Pichiomycetes</taxon>
        <taxon>Pichiales</taxon>
        <taxon>Pichiaceae</taxon>
        <taxon>Komagataella</taxon>
    </lineage>
</organism>
<proteinExistence type="inferred from homology"/>
<evidence type="ECO:0000256" key="6">
    <source>
        <dbReference type="ARBA" id="ARBA00022989"/>
    </source>
</evidence>
<protein>
    <submittedName>
        <fullName evidence="9">BA75_00313T0</fullName>
    </submittedName>
</protein>
<reference evidence="9 10" key="1">
    <citation type="submission" date="2016-02" db="EMBL/GenBank/DDBJ databases">
        <title>Comparative genomic and transcriptomic foundation for Pichia pastoris.</title>
        <authorList>
            <person name="Love K.R."/>
            <person name="Shah K.A."/>
            <person name="Whittaker C.A."/>
            <person name="Wu J."/>
            <person name="Bartlett M.C."/>
            <person name="Ma D."/>
            <person name="Leeson R.L."/>
            <person name="Priest M."/>
            <person name="Young S.K."/>
            <person name="Love J.C."/>
        </authorList>
    </citation>
    <scope>NUCLEOTIDE SEQUENCE [LARGE SCALE GENOMIC DNA]</scope>
    <source>
        <strain evidence="9 10">ATCC 28485</strain>
    </source>
</reference>
<dbReference type="InterPro" id="IPR002528">
    <property type="entry name" value="MATE_fam"/>
</dbReference>
<dbReference type="CDD" id="cd13132">
    <property type="entry name" value="MATE_eukaryotic"/>
    <property type="match status" value="1"/>
</dbReference>
<keyword evidence="10" id="KW-1185">Reference proteome</keyword>
<evidence type="ECO:0000256" key="1">
    <source>
        <dbReference type="ARBA" id="ARBA00004651"/>
    </source>
</evidence>
<name>A0A1B2J538_PICPA</name>
<evidence type="ECO:0000313" key="10">
    <source>
        <dbReference type="Proteomes" id="UP000094565"/>
    </source>
</evidence>
<feature type="transmembrane region" description="Helical" evidence="8">
    <location>
        <begin position="51"/>
        <end position="76"/>
    </location>
</feature>
<dbReference type="GO" id="GO:1990961">
    <property type="term" value="P:xenobiotic detoxification by transmembrane export across the plasma membrane"/>
    <property type="evidence" value="ECO:0007669"/>
    <property type="project" value="InterPro"/>
</dbReference>
<sequence length="486" mass="53485">MSDTDALSLTSNSSKKYSSTNDIEAVIDNELLVHIPVTTFKSEAKIYYESAFPLVISFFLQYLLAATPIFVVGHIGAVELGAVSLAIMTFNITGAGLVQGCVTALDTFAAQAYGAQKYHLVGEFCQKAWMLINILSIPVLTTWWFMEPILGFLQPDRQIAMLATQYLRVLMLGLPAVIIFEVIKRFLQCQKIFDASTKVLFFGTPFGFLVSYVLVFKFELGYIGAPIAVVISYWTIAILLIVYVIFIDGRQCWGGFCKNALFQDFSSILRLAIPGVIMTEAEYLAFEAMTLASAYFGTVQLANQSILAAIGSLVFQIPFAVSVAIGTRVSQLIGAGDIVNSKKSAGHALRFALLVGSTDCLGVILFSDPLLKVFTNDKDVINACKLIIPILAIEQIYDTVNITFGSILRAMGKQKVGSIFYLSGYYLVALPLVLVLAFVLRLEVFGLWLGLSTTVLFLAISQAIYVYRTNWTHIIEEAKERTSVDY</sequence>
<keyword evidence="3" id="KW-0813">Transport</keyword>
<dbReference type="AlphaFoldDB" id="A0A1B2J538"/>
<dbReference type="InterPro" id="IPR045069">
    <property type="entry name" value="MATE_euk"/>
</dbReference>
<dbReference type="NCBIfam" id="TIGR00797">
    <property type="entry name" value="matE"/>
    <property type="match status" value="1"/>
</dbReference>
<dbReference type="PIRSF" id="PIRSF006603">
    <property type="entry name" value="DinF"/>
    <property type="match status" value="1"/>
</dbReference>
<dbReference type="GO" id="GO:0005886">
    <property type="term" value="C:plasma membrane"/>
    <property type="evidence" value="ECO:0007669"/>
    <property type="project" value="UniProtKB-SubCell"/>
</dbReference>
<feature type="transmembrane region" description="Helical" evidence="8">
    <location>
        <begin position="128"/>
        <end position="146"/>
    </location>
</feature>
<evidence type="ECO:0000256" key="3">
    <source>
        <dbReference type="ARBA" id="ARBA00022448"/>
    </source>
</evidence>
<evidence type="ECO:0000256" key="4">
    <source>
        <dbReference type="ARBA" id="ARBA00022475"/>
    </source>
</evidence>
<dbReference type="OrthoDB" id="2126698at2759"/>
<evidence type="ECO:0000256" key="2">
    <source>
        <dbReference type="ARBA" id="ARBA00010199"/>
    </source>
</evidence>
<dbReference type="GO" id="GO:0042910">
    <property type="term" value="F:xenobiotic transmembrane transporter activity"/>
    <property type="evidence" value="ECO:0007669"/>
    <property type="project" value="InterPro"/>
</dbReference>
<evidence type="ECO:0000256" key="8">
    <source>
        <dbReference type="SAM" id="Phobius"/>
    </source>
</evidence>
<dbReference type="GO" id="GO:0015297">
    <property type="term" value="F:antiporter activity"/>
    <property type="evidence" value="ECO:0007669"/>
    <property type="project" value="InterPro"/>
</dbReference>
<feature type="transmembrane region" description="Helical" evidence="8">
    <location>
        <begin position="166"/>
        <end position="187"/>
    </location>
</feature>
<evidence type="ECO:0000313" key="9">
    <source>
        <dbReference type="EMBL" id="ANZ73102.1"/>
    </source>
</evidence>
<gene>
    <name evidence="9" type="ORF">ATY40_BA7500313</name>
</gene>
<evidence type="ECO:0000256" key="5">
    <source>
        <dbReference type="ARBA" id="ARBA00022692"/>
    </source>
</evidence>
<accession>A0A1B2J538</accession>
<comment type="subcellular location">
    <subcellularLocation>
        <location evidence="1">Cell membrane</location>
        <topology evidence="1">Multi-pass membrane protein</topology>
    </subcellularLocation>
</comment>
<feature type="transmembrane region" description="Helical" evidence="8">
    <location>
        <begin position="348"/>
        <end position="366"/>
    </location>
</feature>
<dbReference type="Proteomes" id="UP000094565">
    <property type="component" value="Chromosome 1"/>
</dbReference>
<feature type="transmembrane region" description="Helical" evidence="8">
    <location>
        <begin position="419"/>
        <end position="439"/>
    </location>
</feature>
<feature type="transmembrane region" description="Helical" evidence="8">
    <location>
        <begin position="445"/>
        <end position="467"/>
    </location>
</feature>
<feature type="transmembrane region" description="Helical" evidence="8">
    <location>
        <begin position="306"/>
        <end position="327"/>
    </location>
</feature>
<feature type="transmembrane region" description="Helical" evidence="8">
    <location>
        <begin position="82"/>
        <end position="108"/>
    </location>
</feature>
<feature type="transmembrane region" description="Helical" evidence="8">
    <location>
        <begin position="222"/>
        <end position="247"/>
    </location>
</feature>
<dbReference type="InterPro" id="IPR048279">
    <property type="entry name" value="MdtK-like"/>
</dbReference>
<dbReference type="Pfam" id="PF01554">
    <property type="entry name" value="MatE"/>
    <property type="match status" value="2"/>
</dbReference>
<feature type="transmembrane region" description="Helical" evidence="8">
    <location>
        <begin position="199"/>
        <end position="216"/>
    </location>
</feature>
<keyword evidence="7 8" id="KW-0472">Membrane</keyword>
<evidence type="ECO:0000256" key="7">
    <source>
        <dbReference type="ARBA" id="ARBA00023136"/>
    </source>
</evidence>